<comment type="caution">
    <text evidence="1">The sequence shown here is derived from an EMBL/GenBank/DDBJ whole genome shotgun (WGS) entry which is preliminary data.</text>
</comment>
<evidence type="ECO:0000313" key="1">
    <source>
        <dbReference type="EMBL" id="CAB4012414.1"/>
    </source>
</evidence>
<sequence>MNVKEKDDTLTSFIEKPTAVGSGKIVVARETEYFEQLLAKEVSVANMETLFEPSTVTINGSSYKIGTIVVTGYLANVEMPEFGLITKMIYLPNHKCYFKIKKQVPIHFNYHLHSFEVDRKSRTSTSYY</sequence>
<name>A0A7D9EM79_PARCT</name>
<dbReference type="EMBL" id="CACRXK020007501">
    <property type="protein sequence ID" value="CAB4012414.1"/>
    <property type="molecule type" value="Genomic_DNA"/>
</dbReference>
<gene>
    <name evidence="1" type="ORF">PACLA_8A037142</name>
</gene>
<protein>
    <submittedName>
        <fullName evidence="1">Uncharacterized protein</fullName>
    </submittedName>
</protein>
<accession>A0A7D9EM79</accession>
<evidence type="ECO:0000313" key="2">
    <source>
        <dbReference type="Proteomes" id="UP001152795"/>
    </source>
</evidence>
<reference evidence="1" key="1">
    <citation type="submission" date="2020-04" db="EMBL/GenBank/DDBJ databases">
        <authorList>
            <person name="Alioto T."/>
            <person name="Alioto T."/>
            <person name="Gomez Garrido J."/>
        </authorList>
    </citation>
    <scope>NUCLEOTIDE SEQUENCE</scope>
    <source>
        <strain evidence="1">A484AB</strain>
    </source>
</reference>
<proteinExistence type="predicted"/>
<keyword evidence="2" id="KW-1185">Reference proteome</keyword>
<dbReference type="AlphaFoldDB" id="A0A7D9EM79"/>
<dbReference type="Proteomes" id="UP001152795">
    <property type="component" value="Unassembled WGS sequence"/>
</dbReference>
<organism evidence="1 2">
    <name type="scientific">Paramuricea clavata</name>
    <name type="common">Red gorgonian</name>
    <name type="synonym">Violescent sea-whip</name>
    <dbReference type="NCBI Taxonomy" id="317549"/>
    <lineage>
        <taxon>Eukaryota</taxon>
        <taxon>Metazoa</taxon>
        <taxon>Cnidaria</taxon>
        <taxon>Anthozoa</taxon>
        <taxon>Octocorallia</taxon>
        <taxon>Malacalcyonacea</taxon>
        <taxon>Plexauridae</taxon>
        <taxon>Paramuricea</taxon>
    </lineage>
</organism>